<evidence type="ECO:0008006" key="8">
    <source>
        <dbReference type="Google" id="ProtNLM"/>
    </source>
</evidence>
<keyword evidence="5" id="KW-0233">DNA recombination</keyword>
<dbReference type="InterPro" id="IPR001207">
    <property type="entry name" value="Transposase_mutator"/>
</dbReference>
<keyword evidence="4" id="KW-0238">DNA-binding</keyword>
<organism evidence="6 7">
    <name type="scientific">Paenibacillus paeoniae</name>
    <dbReference type="NCBI Taxonomy" id="2292705"/>
    <lineage>
        <taxon>Bacteria</taxon>
        <taxon>Bacillati</taxon>
        <taxon>Bacillota</taxon>
        <taxon>Bacilli</taxon>
        <taxon>Bacillales</taxon>
        <taxon>Paenibacillaceae</taxon>
        <taxon>Paenibacillus</taxon>
    </lineage>
</organism>
<dbReference type="OrthoDB" id="9779930at2"/>
<evidence type="ECO:0000256" key="1">
    <source>
        <dbReference type="ARBA" id="ARBA00002190"/>
    </source>
</evidence>
<protein>
    <recommendedName>
        <fullName evidence="8">IS256 family transposase</fullName>
    </recommendedName>
</protein>
<evidence type="ECO:0000256" key="4">
    <source>
        <dbReference type="ARBA" id="ARBA00023125"/>
    </source>
</evidence>
<accession>A0A371PN39</accession>
<gene>
    <name evidence="6" type="ORF">DX130_11755</name>
</gene>
<keyword evidence="7" id="KW-1185">Reference proteome</keyword>
<keyword evidence="3" id="KW-0815">Transposition</keyword>
<dbReference type="GO" id="GO:0006313">
    <property type="term" value="P:DNA transposition"/>
    <property type="evidence" value="ECO:0007669"/>
    <property type="project" value="InterPro"/>
</dbReference>
<dbReference type="EMBL" id="QUBQ01000001">
    <property type="protein sequence ID" value="REK77634.1"/>
    <property type="molecule type" value="Genomic_DNA"/>
</dbReference>
<dbReference type="Pfam" id="PF00872">
    <property type="entry name" value="Transposase_mut"/>
    <property type="match status" value="1"/>
</dbReference>
<name>A0A371PN39_9BACL</name>
<dbReference type="AlphaFoldDB" id="A0A371PN39"/>
<reference evidence="6 7" key="1">
    <citation type="submission" date="2018-08" db="EMBL/GenBank/DDBJ databases">
        <title>Paenibacillus sp. M4BSY-1, whole genome shotgun sequence.</title>
        <authorList>
            <person name="Tuo L."/>
        </authorList>
    </citation>
    <scope>NUCLEOTIDE SEQUENCE [LARGE SCALE GENOMIC DNA]</scope>
    <source>
        <strain evidence="6 7">M4BSY-1</strain>
    </source>
</reference>
<evidence type="ECO:0000313" key="7">
    <source>
        <dbReference type="Proteomes" id="UP000261905"/>
    </source>
</evidence>
<evidence type="ECO:0000256" key="5">
    <source>
        <dbReference type="ARBA" id="ARBA00023172"/>
    </source>
</evidence>
<dbReference type="GO" id="GO:0004803">
    <property type="term" value="F:transposase activity"/>
    <property type="evidence" value="ECO:0007669"/>
    <property type="project" value="InterPro"/>
</dbReference>
<comment type="similarity">
    <text evidence="2">Belongs to the transposase mutator family.</text>
</comment>
<proteinExistence type="inferred from homology"/>
<comment type="function">
    <text evidence="1">Required for the transposition of the insertion element.</text>
</comment>
<sequence length="107" mass="12043">MAHYQLTLDHQLLNQLFIGENRDAGVAALLEAVLNQELKAQATEQVAAAEYERAPGRHGQCNGSYTQGLTTRVGSITLQILRFRDGFFSNELFKWYQRSEQALVLTT</sequence>
<evidence type="ECO:0000313" key="6">
    <source>
        <dbReference type="EMBL" id="REK77634.1"/>
    </source>
</evidence>
<dbReference type="Proteomes" id="UP000261905">
    <property type="component" value="Unassembled WGS sequence"/>
</dbReference>
<evidence type="ECO:0000256" key="3">
    <source>
        <dbReference type="ARBA" id="ARBA00022578"/>
    </source>
</evidence>
<comment type="caution">
    <text evidence="6">The sequence shown here is derived from an EMBL/GenBank/DDBJ whole genome shotgun (WGS) entry which is preliminary data.</text>
</comment>
<dbReference type="GO" id="GO:0003677">
    <property type="term" value="F:DNA binding"/>
    <property type="evidence" value="ECO:0007669"/>
    <property type="project" value="UniProtKB-KW"/>
</dbReference>
<evidence type="ECO:0000256" key="2">
    <source>
        <dbReference type="ARBA" id="ARBA00010961"/>
    </source>
</evidence>